<keyword evidence="2" id="KW-0813">Transport</keyword>
<dbReference type="Pfam" id="PF12832">
    <property type="entry name" value="MFS_1_like"/>
    <property type="match status" value="1"/>
</dbReference>
<accession>A0A5B8G5V8</accession>
<sequence>MPSMNRSLNIFYIIIFLTYSCVFSFQNFLFNIVNQCKYVDFRYNCSLQVFSVLNFIGSFFWCYIADRRENHNNVLAFNISMYIVLIIFVLIASRITNSVYQIVSITIITIFREFTLGGILPVFFALVLNYMKRKRIQESKLVMINIFSILGNACVMFIMPVISCTGIIKNDRLLSLTVCIVAGTLAIILLLLKTPKFKKDVKENLTREGRIMHVILKPSVLLYYASVVAIGVYKCIISNFVTTFLQINGLQMNTIRMLWGTRCIAELFTYIIIPYFAFVPNNILFVISILVSALSIAFYIFPELNTTMLVISEVLKGAGTASFVYTSILIFKSYATNDIQTQVQGIRNSAYNGFSCILFGILAAVLIDRDLKDPRTVNEDESDEMRNRMLNVFESSYFIIFFSLLIAIVPAILARFLKKRNK</sequence>
<feature type="transmembrane region" description="Helical" evidence="8">
    <location>
        <begin position="283"/>
        <end position="301"/>
    </location>
</feature>
<keyword evidence="3" id="KW-1003">Cell membrane</keyword>
<keyword evidence="6 8" id="KW-1133">Transmembrane helix</keyword>
<feature type="transmembrane region" description="Helical" evidence="8">
    <location>
        <begin position="7"/>
        <end position="29"/>
    </location>
</feature>
<evidence type="ECO:0000256" key="5">
    <source>
        <dbReference type="ARBA" id="ARBA00022692"/>
    </source>
</evidence>
<dbReference type="VEuPathDB" id="MicrosporidiaDB:THOM_1192"/>
<feature type="transmembrane region" description="Helical" evidence="8">
    <location>
        <begin position="397"/>
        <end position="417"/>
    </location>
</feature>
<reference evidence="10" key="1">
    <citation type="journal article" date="2019" name="Elife">
        <title>A new family of cell surface located purine transporters in Microsporidia and related fungal endoparasites.</title>
        <authorList>
            <person name="Major P."/>
            <person name="Sendra K.M."/>
            <person name="Dean P."/>
            <person name="Williams T.A."/>
            <person name="Watson A.K."/>
            <person name="Thwaites D.T."/>
            <person name="Embley T.M."/>
            <person name="Hirt R.P."/>
        </authorList>
    </citation>
    <scope>NUCLEOTIDE SEQUENCE</scope>
</reference>
<feature type="transmembrane region" description="Helical" evidence="8">
    <location>
        <begin position="350"/>
        <end position="367"/>
    </location>
</feature>
<feature type="domain" description="Major facilitator superfamily associated" evidence="9">
    <location>
        <begin position="8"/>
        <end position="368"/>
    </location>
</feature>
<dbReference type="PANTHER" id="PTHR23522">
    <property type="entry name" value="BLL5896 PROTEIN"/>
    <property type="match status" value="1"/>
</dbReference>
<feature type="transmembrane region" description="Helical" evidence="8">
    <location>
        <begin position="220"/>
        <end position="245"/>
    </location>
</feature>
<comment type="subcellular location">
    <subcellularLocation>
        <location evidence="1">Cell inner membrane</location>
        <topology evidence="1">Multi-pass membrane protein</topology>
    </subcellularLocation>
</comment>
<feature type="transmembrane region" description="Helical" evidence="8">
    <location>
        <begin position="174"/>
        <end position="192"/>
    </location>
</feature>
<keyword evidence="5 8" id="KW-0812">Transmembrane</keyword>
<dbReference type="InterPro" id="IPR036259">
    <property type="entry name" value="MFS_trans_sf"/>
</dbReference>
<keyword evidence="7 8" id="KW-0472">Membrane</keyword>
<organism evidence="10">
    <name type="scientific">Trachipleistophora hominis</name>
    <name type="common">Microsporidian parasite</name>
    <dbReference type="NCBI Taxonomy" id="72359"/>
    <lineage>
        <taxon>Eukaryota</taxon>
        <taxon>Fungi</taxon>
        <taxon>Fungi incertae sedis</taxon>
        <taxon>Microsporidia</taxon>
        <taxon>Pleistophoridae</taxon>
        <taxon>Trachipleistophora</taxon>
    </lineage>
</organism>
<evidence type="ECO:0000256" key="2">
    <source>
        <dbReference type="ARBA" id="ARBA00022448"/>
    </source>
</evidence>
<name>A0A5B8G5V8_TRAHO</name>
<evidence type="ECO:0000313" key="10">
    <source>
        <dbReference type="EMBL" id="QDQ29472.1"/>
    </source>
</evidence>
<evidence type="ECO:0000256" key="1">
    <source>
        <dbReference type="ARBA" id="ARBA00004429"/>
    </source>
</evidence>
<feature type="transmembrane region" description="Helical" evidence="8">
    <location>
        <begin position="307"/>
        <end position="330"/>
    </location>
</feature>
<keyword evidence="4" id="KW-0997">Cell inner membrane</keyword>
<evidence type="ECO:0000256" key="7">
    <source>
        <dbReference type="ARBA" id="ARBA00023136"/>
    </source>
</evidence>
<dbReference type="PANTHER" id="PTHR23522:SF10">
    <property type="entry name" value="3-PHENYLPROPIONIC ACID TRANSPORTER-RELATED"/>
    <property type="match status" value="1"/>
</dbReference>
<evidence type="ECO:0000256" key="8">
    <source>
        <dbReference type="SAM" id="Phobius"/>
    </source>
</evidence>
<dbReference type="GO" id="GO:0005886">
    <property type="term" value="C:plasma membrane"/>
    <property type="evidence" value="ECO:0007669"/>
    <property type="project" value="UniProtKB-SubCell"/>
</dbReference>
<dbReference type="InterPro" id="IPR024989">
    <property type="entry name" value="MFS_assoc_dom"/>
</dbReference>
<evidence type="ECO:0000256" key="3">
    <source>
        <dbReference type="ARBA" id="ARBA00022475"/>
    </source>
</evidence>
<evidence type="ECO:0000259" key="9">
    <source>
        <dbReference type="Pfam" id="PF12832"/>
    </source>
</evidence>
<feature type="transmembrane region" description="Helical" evidence="8">
    <location>
        <begin position="41"/>
        <end position="63"/>
    </location>
</feature>
<dbReference type="SUPFAM" id="SSF103473">
    <property type="entry name" value="MFS general substrate transporter"/>
    <property type="match status" value="1"/>
</dbReference>
<dbReference type="AlphaFoldDB" id="A0A5B8G5V8"/>
<feature type="transmembrane region" description="Helical" evidence="8">
    <location>
        <begin position="102"/>
        <end position="130"/>
    </location>
</feature>
<feature type="transmembrane region" description="Helical" evidence="8">
    <location>
        <begin position="142"/>
        <end position="168"/>
    </location>
</feature>
<evidence type="ECO:0000256" key="6">
    <source>
        <dbReference type="ARBA" id="ARBA00022989"/>
    </source>
</evidence>
<feature type="transmembrane region" description="Helical" evidence="8">
    <location>
        <begin position="257"/>
        <end position="276"/>
    </location>
</feature>
<dbReference type="EMBL" id="MH824667">
    <property type="protein sequence ID" value="QDQ29472.1"/>
    <property type="molecule type" value="Genomic_DNA"/>
</dbReference>
<proteinExistence type="predicted"/>
<dbReference type="PROSITE" id="PS51257">
    <property type="entry name" value="PROKAR_LIPOPROTEIN"/>
    <property type="match status" value="1"/>
</dbReference>
<feature type="transmembrane region" description="Helical" evidence="8">
    <location>
        <begin position="75"/>
        <end position="96"/>
    </location>
</feature>
<evidence type="ECO:0000256" key="4">
    <source>
        <dbReference type="ARBA" id="ARBA00022519"/>
    </source>
</evidence>
<protein>
    <submittedName>
        <fullName evidence="10">MFS</fullName>
    </submittedName>
</protein>
<dbReference type="Gene3D" id="1.20.1250.20">
    <property type="entry name" value="MFS general substrate transporter like domains"/>
    <property type="match status" value="2"/>
</dbReference>